<sequence length="455" mass="48418">MMLLCVAFAVLAGLTYTASVLVLALPDHFAHLHGTEVGARCHMFLMACYVALNVGSVLPLMLSTHNGPVAVTVPVMLASQLLSNMVIQAMAGSSHYSKAMRSGTYVLAIAALELIDVGPSVPEHPSSPLTVVTRPVSVAWLAAMVGCIVVGLLMLPCVHDKSRDNGLKLLAYTAIVSNAAALNNSLSKVVTSATGLTRVATMAGYLLFGATSTLASSFGYAGLNNAVCVPVFTCMQVVVNGLTGLVVWGDAEHLDDPIAYACVYVLILLGIYLCSSIEIGIVRKYVQRKNLANPKSKEYRAIQELYDAMGKFQDAQKLMVANRKAELSERRSSRTLDAEMAQPSAMSRRMSRAFASLRALGLPSARDVAGAPLTDALGTFLGTAAETHGMAPPELRSLCMELARTLEKHGDDGAYVLQGAVARWAEDGCEVIHQFRSQDPSVHQSLVLAAKLQPN</sequence>
<reference evidence="3" key="1">
    <citation type="submission" date="2021-01" db="EMBL/GenBank/DDBJ databases">
        <authorList>
            <person name="Corre E."/>
            <person name="Pelletier E."/>
            <person name="Niang G."/>
            <person name="Scheremetjew M."/>
            <person name="Finn R."/>
            <person name="Kale V."/>
            <person name="Holt S."/>
            <person name="Cochrane G."/>
            <person name="Meng A."/>
            <person name="Brown T."/>
            <person name="Cohen L."/>
        </authorList>
    </citation>
    <scope>NUCLEOTIDE SEQUENCE</scope>
    <source>
        <strain evidence="3">RCC3387</strain>
    </source>
</reference>
<name>A0A6U6GK10_9DINO</name>
<feature type="transmembrane region" description="Helical" evidence="1">
    <location>
        <begin position="43"/>
        <end position="62"/>
    </location>
</feature>
<protein>
    <submittedName>
        <fullName evidence="3">Uncharacterized protein</fullName>
    </submittedName>
</protein>
<feature type="transmembrane region" description="Helical" evidence="1">
    <location>
        <begin position="69"/>
        <end position="91"/>
    </location>
</feature>
<dbReference type="EMBL" id="HBGW01004347">
    <property type="protein sequence ID" value="CAD9493452.1"/>
    <property type="molecule type" value="Transcribed_RNA"/>
</dbReference>
<accession>A0A6U6GK10</accession>
<feature type="transmembrane region" description="Helical" evidence="1">
    <location>
        <begin position="227"/>
        <end position="246"/>
    </location>
</feature>
<keyword evidence="2" id="KW-0732">Signal</keyword>
<gene>
    <name evidence="3" type="ORF">BRAN1462_LOCUS2899</name>
</gene>
<proteinExistence type="predicted"/>
<evidence type="ECO:0000256" key="1">
    <source>
        <dbReference type="SAM" id="Phobius"/>
    </source>
</evidence>
<keyword evidence="1" id="KW-0472">Membrane</keyword>
<evidence type="ECO:0000256" key="2">
    <source>
        <dbReference type="SAM" id="SignalP"/>
    </source>
</evidence>
<feature type="transmembrane region" description="Helical" evidence="1">
    <location>
        <begin position="169"/>
        <end position="187"/>
    </location>
</feature>
<feature type="transmembrane region" description="Helical" evidence="1">
    <location>
        <begin position="138"/>
        <end position="157"/>
    </location>
</feature>
<feature type="signal peptide" evidence="2">
    <location>
        <begin position="1"/>
        <end position="17"/>
    </location>
</feature>
<feature type="chain" id="PRO_5030160507" evidence="2">
    <location>
        <begin position="18"/>
        <end position="455"/>
    </location>
</feature>
<feature type="transmembrane region" description="Helical" evidence="1">
    <location>
        <begin position="258"/>
        <end position="281"/>
    </location>
</feature>
<keyword evidence="1" id="KW-0812">Transmembrane</keyword>
<feature type="transmembrane region" description="Helical" evidence="1">
    <location>
        <begin position="199"/>
        <end position="220"/>
    </location>
</feature>
<organism evidence="3">
    <name type="scientific">Zooxanthella nutricula</name>
    <dbReference type="NCBI Taxonomy" id="1333877"/>
    <lineage>
        <taxon>Eukaryota</taxon>
        <taxon>Sar</taxon>
        <taxon>Alveolata</taxon>
        <taxon>Dinophyceae</taxon>
        <taxon>Peridiniales</taxon>
        <taxon>Peridiniales incertae sedis</taxon>
        <taxon>Zooxanthella</taxon>
    </lineage>
</organism>
<evidence type="ECO:0000313" key="3">
    <source>
        <dbReference type="EMBL" id="CAD9493452.1"/>
    </source>
</evidence>
<dbReference type="AlphaFoldDB" id="A0A6U6GK10"/>
<keyword evidence="1" id="KW-1133">Transmembrane helix</keyword>